<proteinExistence type="predicted"/>
<sequence length="316" mass="34670">MATTDQDRHDTKDRFAVVLERLENLKSQQTGNADDVFAAMGAKDKLVEELGAGDYFAKTSDIFPKGDALPKIIKDIQGMADKFQREAQLEDYNEQRNGFKRHLADAENQSLPDDGSVAASVASVSIRTEAKADGDPTACLVEGLPGHRGHQGSGSKNCSGWWALVYVWMIGNLAELDALVNEISAEKDSDKKKALEDRLHKSLLMLANGTKGGTAGKGMRSNDRNILFVPNPHDDYYDGGCNWIIYPIMTSGDMLVWDGKPYWVAIFCGENLPGAGPQGKDLWVDGPSAKTAREGRSANYQQNAPQARKHFCLQYN</sequence>
<protein>
    <submittedName>
        <fullName evidence="1">Uncharacterized protein</fullName>
    </submittedName>
</protein>
<accession>A0A9N8F5E4</accession>
<dbReference type="OrthoDB" id="10499844at2759"/>
<reference evidence="1" key="1">
    <citation type="submission" date="2020-06" db="EMBL/GenBank/DDBJ databases">
        <authorList>
            <consortium name="Plant Systems Biology data submission"/>
        </authorList>
    </citation>
    <scope>NUCLEOTIDE SEQUENCE</scope>
    <source>
        <strain evidence="1">D6</strain>
    </source>
</reference>
<keyword evidence="2" id="KW-1185">Reference proteome</keyword>
<dbReference type="AlphaFoldDB" id="A0A9N8F5E4"/>
<dbReference type="Proteomes" id="UP001153069">
    <property type="component" value="Unassembled WGS sequence"/>
</dbReference>
<evidence type="ECO:0000313" key="1">
    <source>
        <dbReference type="EMBL" id="CAB9531170.1"/>
    </source>
</evidence>
<name>A0A9N8F5E4_9STRA</name>
<dbReference type="EMBL" id="CAICTM010003298">
    <property type="protein sequence ID" value="CAB9531170.1"/>
    <property type="molecule type" value="Genomic_DNA"/>
</dbReference>
<gene>
    <name evidence="1" type="ORF">SEMRO_3300_G346410.1</name>
</gene>
<comment type="caution">
    <text evidence="1">The sequence shown here is derived from an EMBL/GenBank/DDBJ whole genome shotgun (WGS) entry which is preliminary data.</text>
</comment>
<evidence type="ECO:0000313" key="2">
    <source>
        <dbReference type="Proteomes" id="UP001153069"/>
    </source>
</evidence>
<organism evidence="1 2">
    <name type="scientific">Seminavis robusta</name>
    <dbReference type="NCBI Taxonomy" id="568900"/>
    <lineage>
        <taxon>Eukaryota</taxon>
        <taxon>Sar</taxon>
        <taxon>Stramenopiles</taxon>
        <taxon>Ochrophyta</taxon>
        <taxon>Bacillariophyta</taxon>
        <taxon>Bacillariophyceae</taxon>
        <taxon>Bacillariophycidae</taxon>
        <taxon>Naviculales</taxon>
        <taxon>Naviculaceae</taxon>
        <taxon>Seminavis</taxon>
    </lineage>
</organism>